<dbReference type="PROSITE" id="PS51786">
    <property type="entry name" value="LON_PROTEOLYTIC"/>
    <property type="match status" value="1"/>
</dbReference>
<sequence>MTISKLKREELYRVCDPKKFDFTSTADLEERLSALGQDRAISAVELGINIKSKGYNLFCLGPEGTGKTSLVKRILEKEAKSRPTPDDWAYVYNFEEPYKPIAINFPAGEASEFAKDIDKLIEELSTSINAILDSDEYKAAETIIKEKYKQKKEEYIRLLQKKAKGKSVSLLHMPVGLVVAPVKNGEVLSPDAFDELPEEEKKSLIEDLNYMQEEIENTAQDLPSWEDKQRKESQQLREKFIKAAVKNPIDALRHKHKSHKGAVEFLKNIQKHIIDNIDDFLPASEQPAASEEGDPLSALLNRMNKSEDDKFSKLKVNVIVKNEKDAGAPIVLLDHPTQANLVGRVERIQQYGALVTDFTLIKAGALHRANGGFLLMDARKLLLQPYSWDSLKRALASKTVKIETPSDETCFTTISLDPCPIPLDIKVILTGDEELYEMLTERDPDFCDYFKVEADFGVLMDRTFENEVEYAKLIGSLSKKKKIRSLNKQAVAKVIEYSSRLAEDSEKLTAHIASIGDLLREADFWARKSKANQIGKNHIEQAISEQIYRSDRIKQAMLEQIDKGTILIDVEGAKVGQINGLVVYNFSRNSFGKPSRITTQVRMGKGEFIDIEREIQMSGPIHTKGVLILSSLIANRFAKESPLSLSASIVFEQSYGGVDGDSASSTEYYCLLSAISNIPIKQNIAVTGSINQFGEIQPIGGANEKIEGFFDVCKHRGLTGDQGVIIPRTNVSSLMLREDVLQAVEEGQFHIWAVDTVDDGIEILTGMPAGKPNKNGEYPKGTVNYAVQKGLEHYYKCYVRYARETHGCLGK</sequence>
<dbReference type="InterPro" id="IPR046844">
    <property type="entry name" value="Lon-like_helical"/>
</dbReference>
<dbReference type="EC" id="3.4.21.53" evidence="2"/>
<dbReference type="GO" id="GO:0030163">
    <property type="term" value="P:protein catabolic process"/>
    <property type="evidence" value="ECO:0007669"/>
    <property type="project" value="InterPro"/>
</dbReference>
<dbReference type="InterPro" id="IPR014721">
    <property type="entry name" value="Ribsml_uS5_D2-typ_fold_subgr"/>
</dbReference>
<dbReference type="Pfam" id="PF20437">
    <property type="entry name" value="LonC_helical"/>
    <property type="match status" value="1"/>
</dbReference>
<dbReference type="SUPFAM" id="SSF52540">
    <property type="entry name" value="P-loop containing nucleoside triphosphate hydrolases"/>
    <property type="match status" value="1"/>
</dbReference>
<name>A0A9D1M486_9PROT</name>
<evidence type="ECO:0000256" key="2">
    <source>
        <dbReference type="PROSITE-ProRule" id="PRU01122"/>
    </source>
</evidence>
<dbReference type="PRINTS" id="PR00830">
    <property type="entry name" value="ENDOLAPTASE"/>
</dbReference>
<dbReference type="SUPFAM" id="SSF54211">
    <property type="entry name" value="Ribosomal protein S5 domain 2-like"/>
    <property type="match status" value="1"/>
</dbReference>
<comment type="similarity">
    <text evidence="2">Belongs to the peptidase S16 family.</text>
</comment>
<dbReference type="GO" id="GO:0004176">
    <property type="term" value="F:ATP-dependent peptidase activity"/>
    <property type="evidence" value="ECO:0007669"/>
    <property type="project" value="UniProtKB-UniRule"/>
</dbReference>
<dbReference type="Pfam" id="PF13654">
    <property type="entry name" value="AAA_32"/>
    <property type="match status" value="1"/>
</dbReference>
<feature type="domain" description="Lon proteolytic" evidence="3">
    <location>
        <begin position="572"/>
        <end position="767"/>
    </location>
</feature>
<accession>A0A9D1M486</accession>
<dbReference type="GO" id="GO:0004252">
    <property type="term" value="F:serine-type endopeptidase activity"/>
    <property type="evidence" value="ECO:0007669"/>
    <property type="project" value="UniProtKB-UniRule"/>
</dbReference>
<feature type="active site" evidence="2">
    <location>
        <position position="705"/>
    </location>
</feature>
<dbReference type="Gene3D" id="3.30.230.10">
    <property type="match status" value="1"/>
</dbReference>
<dbReference type="Gene3D" id="3.40.50.300">
    <property type="entry name" value="P-loop containing nucleotide triphosphate hydrolases"/>
    <property type="match status" value="2"/>
</dbReference>
<dbReference type="InterPro" id="IPR041699">
    <property type="entry name" value="AAA_32"/>
</dbReference>
<dbReference type="Pfam" id="PF20436">
    <property type="entry name" value="LonB_AAA-LID"/>
    <property type="match status" value="1"/>
</dbReference>
<evidence type="ECO:0000259" key="3">
    <source>
        <dbReference type="PROSITE" id="PS51786"/>
    </source>
</evidence>
<keyword evidence="2" id="KW-0378">Hydrolase</keyword>
<dbReference type="GO" id="GO:0006508">
    <property type="term" value="P:proteolysis"/>
    <property type="evidence" value="ECO:0007669"/>
    <property type="project" value="UniProtKB-KW"/>
</dbReference>
<dbReference type="InterPro" id="IPR027417">
    <property type="entry name" value="P-loop_NTPase"/>
</dbReference>
<proteinExistence type="inferred from homology"/>
<reference evidence="4" key="1">
    <citation type="submission" date="2020-10" db="EMBL/GenBank/DDBJ databases">
        <authorList>
            <person name="Gilroy R."/>
        </authorList>
    </citation>
    <scope>NUCLEOTIDE SEQUENCE</scope>
    <source>
        <strain evidence="4">ChiW3-316</strain>
    </source>
</reference>
<dbReference type="GO" id="GO:0005524">
    <property type="term" value="F:ATP binding"/>
    <property type="evidence" value="ECO:0007669"/>
    <property type="project" value="InterPro"/>
</dbReference>
<evidence type="ECO:0000313" key="4">
    <source>
        <dbReference type="EMBL" id="HIU53340.1"/>
    </source>
</evidence>
<dbReference type="InterPro" id="IPR027065">
    <property type="entry name" value="Lon_Prtase"/>
</dbReference>
<comment type="caution">
    <text evidence="4">The sequence shown here is derived from an EMBL/GenBank/DDBJ whole genome shotgun (WGS) entry which is preliminary data.</text>
</comment>
<reference evidence="4" key="2">
    <citation type="journal article" date="2021" name="PeerJ">
        <title>Extensive microbial diversity within the chicken gut microbiome revealed by metagenomics and culture.</title>
        <authorList>
            <person name="Gilroy R."/>
            <person name="Ravi A."/>
            <person name="Getino M."/>
            <person name="Pursley I."/>
            <person name="Horton D.L."/>
            <person name="Alikhan N.F."/>
            <person name="Baker D."/>
            <person name="Gharbi K."/>
            <person name="Hall N."/>
            <person name="Watson M."/>
            <person name="Adriaenssens E.M."/>
            <person name="Foster-Nyarko E."/>
            <person name="Jarju S."/>
            <person name="Secka A."/>
            <person name="Antonio M."/>
            <person name="Oren A."/>
            <person name="Chaudhuri R.R."/>
            <person name="La Ragione R."/>
            <person name="Hildebrand F."/>
            <person name="Pallen M.J."/>
        </authorList>
    </citation>
    <scope>NUCLEOTIDE SEQUENCE</scope>
    <source>
        <strain evidence="4">ChiW3-316</strain>
    </source>
</reference>
<keyword evidence="1 2" id="KW-0645">Protease</keyword>
<dbReference type="InterPro" id="IPR020568">
    <property type="entry name" value="Ribosomal_Su5_D2-typ_SF"/>
</dbReference>
<dbReference type="Proteomes" id="UP000824107">
    <property type="component" value="Unassembled WGS sequence"/>
</dbReference>
<gene>
    <name evidence="4" type="ORF">IAD20_04585</name>
</gene>
<organism evidence="4 5">
    <name type="scientific">Candidatus Scatocola faecipullorum</name>
    <dbReference type="NCBI Taxonomy" id="2840917"/>
    <lineage>
        <taxon>Bacteria</taxon>
        <taxon>Pseudomonadati</taxon>
        <taxon>Pseudomonadota</taxon>
        <taxon>Alphaproteobacteria</taxon>
        <taxon>Rhodospirillales</taxon>
        <taxon>Rhodospirillaceae</taxon>
        <taxon>Rhodospirillaceae incertae sedis</taxon>
        <taxon>Candidatus Scatocola</taxon>
    </lineage>
</organism>
<dbReference type="Pfam" id="PF05362">
    <property type="entry name" value="Lon_C"/>
    <property type="match status" value="1"/>
</dbReference>
<keyword evidence="2" id="KW-0720">Serine protease</keyword>
<dbReference type="Gene3D" id="1.10.8.60">
    <property type="match status" value="1"/>
</dbReference>
<dbReference type="InterPro" id="IPR008269">
    <property type="entry name" value="Lon_proteolytic"/>
</dbReference>
<dbReference type="InterPro" id="IPR046843">
    <property type="entry name" value="LonB_AAA-LID"/>
</dbReference>
<dbReference type="EMBL" id="DVNC01000029">
    <property type="protein sequence ID" value="HIU53340.1"/>
    <property type="molecule type" value="Genomic_DNA"/>
</dbReference>
<evidence type="ECO:0000313" key="5">
    <source>
        <dbReference type="Proteomes" id="UP000824107"/>
    </source>
</evidence>
<evidence type="ECO:0000256" key="1">
    <source>
        <dbReference type="ARBA" id="ARBA00022670"/>
    </source>
</evidence>
<feature type="active site" evidence="2">
    <location>
        <position position="662"/>
    </location>
</feature>
<comment type="catalytic activity">
    <reaction evidence="2">
        <text>Hydrolysis of proteins in presence of ATP.</text>
        <dbReference type="EC" id="3.4.21.53"/>
    </reaction>
</comment>
<dbReference type="AlphaFoldDB" id="A0A9D1M486"/>
<dbReference type="PANTHER" id="PTHR10046">
    <property type="entry name" value="ATP DEPENDENT LON PROTEASE FAMILY MEMBER"/>
    <property type="match status" value="1"/>
</dbReference>
<protein>
    <recommendedName>
        <fullName evidence="2">endopeptidase La</fullName>
        <ecNumber evidence="2">3.4.21.53</ecNumber>
    </recommendedName>
</protein>